<reference evidence="3" key="2">
    <citation type="submission" date="2025-08" db="UniProtKB">
        <authorList>
            <consortium name="Ensembl"/>
        </authorList>
    </citation>
    <scope>IDENTIFICATION</scope>
</reference>
<dbReference type="Gene3D" id="3.30.710.10">
    <property type="entry name" value="Potassium Channel Kv1.1, Chain A"/>
    <property type="match status" value="1"/>
</dbReference>
<dbReference type="InterPro" id="IPR000210">
    <property type="entry name" value="BTB/POZ_dom"/>
</dbReference>
<name>A0AAY4D8A2_9TELE</name>
<dbReference type="CTD" id="65987"/>
<dbReference type="InterPro" id="IPR057890">
    <property type="entry name" value="KCTD7/14_C"/>
</dbReference>
<dbReference type="AlphaFoldDB" id="A0AAY4D8A2"/>
<dbReference type="GeneID" id="114769428"/>
<proteinExistence type="predicted"/>
<evidence type="ECO:0000259" key="2">
    <source>
        <dbReference type="SMART" id="SM00225"/>
    </source>
</evidence>
<dbReference type="InterPro" id="IPR003131">
    <property type="entry name" value="T1-type_BTB"/>
</dbReference>
<keyword evidence="4" id="KW-1185">Reference proteome</keyword>
<dbReference type="GO" id="GO:0051260">
    <property type="term" value="P:protein homooligomerization"/>
    <property type="evidence" value="ECO:0007669"/>
    <property type="project" value="InterPro"/>
</dbReference>
<evidence type="ECO:0000256" key="1">
    <source>
        <dbReference type="SAM" id="MobiDB-lite"/>
    </source>
</evidence>
<reference evidence="3 4" key="1">
    <citation type="submission" date="2020-06" db="EMBL/GenBank/DDBJ databases">
        <authorList>
            <consortium name="Wellcome Sanger Institute Data Sharing"/>
        </authorList>
    </citation>
    <scope>NUCLEOTIDE SEQUENCE [LARGE SCALE GENOMIC DNA]</scope>
</reference>
<sequence length="369" mass="41674">MSKRKQPGAPGKPGPNRTASASGDDGAPAAAGVAGRDAGPEPGDSTLPFNWTRKQWSEWKNRNSWLFAKNQKLGCTVCMRAKSLLLDEWSTAGHLSEKWMNGDICSETQNNLRKKIYKHRDSLAHRRAVEISETKGTDALPSHVQDHSPVVQLNVGGHIYCTTLGTLKKFPNSKLADMFNGPPKLRSDAEGRYFVDRDGTHFGQVLEYLRVQRAPTDHLQEVYREAVFYDIRPLVKLIEETPRFFGETVGRQQFLSRVPHYQENLEVIIRVARAEAIAARHSTIVVCVLRSEEDLARYNDAVSGLIAERESMVSFGPWKGTPTAVDLLDSIKMDIEAKGYKVSFQPYSVEKGFLFKSYDFFFKLTFTWW</sequence>
<dbReference type="Proteomes" id="UP000694580">
    <property type="component" value="Chromosome 19"/>
</dbReference>
<dbReference type="GeneTree" id="ENSGT00940000160762"/>
<dbReference type="PANTHER" id="PTHR14499:SF3">
    <property type="entry name" value="BTB_POZ DOMAIN-CONTAINING PROTEIN KCTD14"/>
    <property type="match status" value="1"/>
</dbReference>
<feature type="domain" description="BTB" evidence="2">
    <location>
        <begin position="149"/>
        <end position="246"/>
    </location>
</feature>
<dbReference type="RefSeq" id="XP_028818257.1">
    <property type="nucleotide sequence ID" value="XM_028962424.1"/>
</dbReference>
<dbReference type="PANTHER" id="PTHR14499">
    <property type="entry name" value="POTASSIUM CHANNEL TETRAMERIZATION DOMAIN-CONTAINING"/>
    <property type="match status" value="1"/>
</dbReference>
<dbReference type="Pfam" id="PF25611">
    <property type="entry name" value="KCTD_C"/>
    <property type="match status" value="1"/>
</dbReference>
<organism evidence="3 4">
    <name type="scientific">Denticeps clupeoides</name>
    <name type="common">denticle herring</name>
    <dbReference type="NCBI Taxonomy" id="299321"/>
    <lineage>
        <taxon>Eukaryota</taxon>
        <taxon>Metazoa</taxon>
        <taxon>Chordata</taxon>
        <taxon>Craniata</taxon>
        <taxon>Vertebrata</taxon>
        <taxon>Euteleostomi</taxon>
        <taxon>Actinopterygii</taxon>
        <taxon>Neopterygii</taxon>
        <taxon>Teleostei</taxon>
        <taxon>Clupei</taxon>
        <taxon>Clupeiformes</taxon>
        <taxon>Denticipitoidei</taxon>
        <taxon>Denticipitidae</taxon>
        <taxon>Denticeps</taxon>
    </lineage>
</organism>
<feature type="compositionally biased region" description="Low complexity" evidence="1">
    <location>
        <begin position="19"/>
        <end position="37"/>
    </location>
</feature>
<accession>A0AAY4D8A2</accession>
<evidence type="ECO:0000313" key="4">
    <source>
        <dbReference type="Proteomes" id="UP000694580"/>
    </source>
</evidence>
<reference evidence="3" key="3">
    <citation type="submission" date="2025-09" db="UniProtKB">
        <authorList>
            <consortium name="Ensembl"/>
        </authorList>
    </citation>
    <scope>IDENTIFICATION</scope>
</reference>
<dbReference type="SUPFAM" id="SSF54695">
    <property type="entry name" value="POZ domain"/>
    <property type="match status" value="1"/>
</dbReference>
<dbReference type="SMART" id="SM00225">
    <property type="entry name" value="BTB"/>
    <property type="match status" value="1"/>
</dbReference>
<dbReference type="Ensembl" id="ENSDCDT00010051773.1">
    <property type="protein sequence ID" value="ENSDCDP00010041785.1"/>
    <property type="gene ID" value="ENSDCDG00010026424.1"/>
</dbReference>
<feature type="region of interest" description="Disordered" evidence="1">
    <location>
        <begin position="1"/>
        <end position="50"/>
    </location>
</feature>
<evidence type="ECO:0000313" key="3">
    <source>
        <dbReference type="Ensembl" id="ENSDCDP00010041785.1"/>
    </source>
</evidence>
<dbReference type="Pfam" id="PF02214">
    <property type="entry name" value="BTB_2"/>
    <property type="match status" value="1"/>
</dbReference>
<dbReference type="CDD" id="cd18371">
    <property type="entry name" value="BTB_POZ_KCTD14"/>
    <property type="match status" value="1"/>
</dbReference>
<protein>
    <submittedName>
        <fullName evidence="3">Potassium channel tetramerization domain containing 14</fullName>
    </submittedName>
</protein>
<gene>
    <name evidence="3" type="primary">kctd14</name>
</gene>
<dbReference type="InterPro" id="IPR011333">
    <property type="entry name" value="SKP1/BTB/POZ_sf"/>
</dbReference>